<dbReference type="EMBL" id="CP024608">
    <property type="protein sequence ID" value="ATQ74611.1"/>
    <property type="molecule type" value="Genomic_DNA"/>
</dbReference>
<dbReference type="AlphaFoldDB" id="A0A2D2DI05"/>
<evidence type="ECO:0000313" key="1">
    <source>
        <dbReference type="EMBL" id="ATQ74611.1"/>
    </source>
</evidence>
<keyword evidence="2" id="KW-1185">Reference proteome</keyword>
<dbReference type="KEGG" id="mass:CR152_08825"/>
<proteinExistence type="predicted"/>
<dbReference type="Proteomes" id="UP000229897">
    <property type="component" value="Chromosome"/>
</dbReference>
<organism evidence="1 2">
    <name type="scientific">Massilia violaceinigra</name>
    <dbReference type="NCBI Taxonomy" id="2045208"/>
    <lineage>
        <taxon>Bacteria</taxon>
        <taxon>Pseudomonadati</taxon>
        <taxon>Pseudomonadota</taxon>
        <taxon>Betaproteobacteria</taxon>
        <taxon>Burkholderiales</taxon>
        <taxon>Oxalobacteraceae</taxon>
        <taxon>Telluria group</taxon>
        <taxon>Massilia</taxon>
    </lineage>
</organism>
<reference evidence="1" key="1">
    <citation type="submission" date="2017-10" db="EMBL/GenBank/DDBJ databases">
        <title>Massilia psychrophilum sp. nov., a novel purple-pigmented bacterium isolated from Tianshan glacier, Xinjiang Municipality, China.</title>
        <authorList>
            <person name="Wang H."/>
        </authorList>
    </citation>
    <scope>NUCLEOTIDE SEQUENCE [LARGE SCALE GENOMIC DNA]</scope>
    <source>
        <strain evidence="1">B2</strain>
    </source>
</reference>
<protein>
    <submittedName>
        <fullName evidence="1">Uncharacterized protein</fullName>
    </submittedName>
</protein>
<accession>A0A2D2DI05</accession>
<evidence type="ECO:0000313" key="2">
    <source>
        <dbReference type="Proteomes" id="UP000229897"/>
    </source>
</evidence>
<sequence length="173" mass="18830">MTTVFKKKPHTHSIAYDPLARIAEGLVSKLPSLAAEAPQQIADALHELLNGQDDSAQRMRIGMQRYLADVVLLHAEAPSETAPAAKMLTTEDAADLMQCGLAYVAMLIDNNKLEGALVAEDGRRSVPEPSVRAWIAERDANAAQSDYRAVATETGMYAIPDAAFVDLKTRRRN</sequence>
<dbReference type="OrthoDB" id="9155621at2"/>
<dbReference type="RefSeq" id="WP_099874586.1">
    <property type="nucleotide sequence ID" value="NZ_CP024608.1"/>
</dbReference>
<name>A0A2D2DI05_9BURK</name>
<gene>
    <name evidence="1" type="ORF">CR152_08825</name>
</gene>